<dbReference type="Pfam" id="PF06985">
    <property type="entry name" value="HET"/>
    <property type="match status" value="1"/>
</dbReference>
<dbReference type="InterPro" id="IPR010730">
    <property type="entry name" value="HET"/>
</dbReference>
<feature type="region of interest" description="Disordered" evidence="1">
    <location>
        <begin position="750"/>
        <end position="777"/>
    </location>
</feature>
<dbReference type="InParanoid" id="A0A0C3E1T7"/>
<name>A0A0C3E1T7_9AGAM</name>
<reference evidence="3 4" key="1">
    <citation type="submission" date="2014-04" db="EMBL/GenBank/DDBJ databases">
        <authorList>
            <consortium name="DOE Joint Genome Institute"/>
            <person name="Kuo A."/>
            <person name="Kohler A."/>
            <person name="Nagy L.G."/>
            <person name="Floudas D."/>
            <person name="Copeland A."/>
            <person name="Barry K.W."/>
            <person name="Cichocki N."/>
            <person name="Veneault-Fourrey C."/>
            <person name="LaButti K."/>
            <person name="Lindquist E.A."/>
            <person name="Lipzen A."/>
            <person name="Lundell T."/>
            <person name="Morin E."/>
            <person name="Murat C."/>
            <person name="Sun H."/>
            <person name="Tunlid A."/>
            <person name="Henrissat B."/>
            <person name="Grigoriev I.V."/>
            <person name="Hibbett D.S."/>
            <person name="Martin F."/>
            <person name="Nordberg H.P."/>
            <person name="Cantor M.N."/>
            <person name="Hua S.X."/>
        </authorList>
    </citation>
    <scope>NUCLEOTIDE SEQUENCE [LARGE SCALE GENOMIC DNA]</scope>
    <source>
        <strain evidence="3 4">Foug A</strain>
    </source>
</reference>
<dbReference type="STRING" id="1036808.A0A0C3E1T7"/>
<keyword evidence="4" id="KW-1185">Reference proteome</keyword>
<reference evidence="4" key="2">
    <citation type="submission" date="2015-01" db="EMBL/GenBank/DDBJ databases">
        <title>Evolutionary Origins and Diversification of the Mycorrhizal Mutualists.</title>
        <authorList>
            <consortium name="DOE Joint Genome Institute"/>
            <consortium name="Mycorrhizal Genomics Consortium"/>
            <person name="Kohler A."/>
            <person name="Kuo A."/>
            <person name="Nagy L.G."/>
            <person name="Floudas D."/>
            <person name="Copeland A."/>
            <person name="Barry K.W."/>
            <person name="Cichocki N."/>
            <person name="Veneault-Fourrey C."/>
            <person name="LaButti K."/>
            <person name="Lindquist E.A."/>
            <person name="Lipzen A."/>
            <person name="Lundell T."/>
            <person name="Morin E."/>
            <person name="Murat C."/>
            <person name="Riley R."/>
            <person name="Ohm R."/>
            <person name="Sun H."/>
            <person name="Tunlid A."/>
            <person name="Henrissat B."/>
            <person name="Grigoriev I.V."/>
            <person name="Hibbett D.S."/>
            <person name="Martin F."/>
        </authorList>
    </citation>
    <scope>NUCLEOTIDE SEQUENCE [LARGE SCALE GENOMIC DNA]</scope>
    <source>
        <strain evidence="4">Foug A</strain>
    </source>
</reference>
<feature type="domain" description="Heterokaryon incompatibility" evidence="2">
    <location>
        <begin position="39"/>
        <end position="133"/>
    </location>
</feature>
<evidence type="ECO:0000259" key="2">
    <source>
        <dbReference type="Pfam" id="PF06985"/>
    </source>
</evidence>
<accession>A0A0C3E1T7</accession>
<dbReference type="HOGENOM" id="CLU_000288_138_12_1"/>
<evidence type="ECO:0000313" key="3">
    <source>
        <dbReference type="EMBL" id="KIM66750.1"/>
    </source>
</evidence>
<organism evidence="3 4">
    <name type="scientific">Scleroderma citrinum Foug A</name>
    <dbReference type="NCBI Taxonomy" id="1036808"/>
    <lineage>
        <taxon>Eukaryota</taxon>
        <taxon>Fungi</taxon>
        <taxon>Dikarya</taxon>
        <taxon>Basidiomycota</taxon>
        <taxon>Agaricomycotina</taxon>
        <taxon>Agaricomycetes</taxon>
        <taxon>Agaricomycetidae</taxon>
        <taxon>Boletales</taxon>
        <taxon>Sclerodermatineae</taxon>
        <taxon>Sclerodermataceae</taxon>
        <taxon>Scleroderma</taxon>
    </lineage>
</organism>
<proteinExistence type="predicted"/>
<evidence type="ECO:0000256" key="1">
    <source>
        <dbReference type="SAM" id="MobiDB-lite"/>
    </source>
</evidence>
<dbReference type="EMBL" id="KN822015">
    <property type="protein sequence ID" value="KIM66750.1"/>
    <property type="molecule type" value="Genomic_DNA"/>
</dbReference>
<dbReference type="OrthoDB" id="5122891at2759"/>
<sequence length="777" mass="88855">MRLINVKAFLERESLIGEGKAMDRRVKVLDFGDDEETEYAILSHRWIGQEVDHDEIVDLAKMAVEERDEIRQRGGYRKILDTCGQAQKDGYEWLWVDTCCIDKRSSAELSEAINSMYRWYENAKVCYAYLHDVPGSSFPTASDDERYRGFSGWPEWFSRGWTLQELIAPSNIQFFNKNWQNIGDKRTLASTLQDITRIPEHILMHGLHGNRPCVAQIMSWTADRKTTRVEDRAYSLMGLLDVNMPMLYGEGKKAFHRLQLEIIRASNDQSIFAWYGPGDEPGSVLADDPSCFWSCDRMELMGHDEFVRYFKEDVSDEELDFVQDRLGTFPITNRGIQIWMLLHPEAGSPTFFKARLPCRGGPWDRPVTITLTLWESNYYRYRGPSLPFPTQFGPPQFRQVYLGYQSLPHPNTTFEIDDSALTENGFTYRAAYPMKFSGDTLTLTSTDPLCAKVYSDSVTDHCLVVSLGKSSGQDWIYVVSDESNTIPRLPWQNYIAEKYYETRFGAPGHTRQRMDLARPGAERYGQIFIMQTRLPQSTRILRISSVSWKSSRMCAVKLEVFHDPSFSEVSGKWAAFDVDGADDPGCDWQGLMVLHQPREYRSYKIHKIPGNFSATPDGLKLGDYGHFTDSEEFRCEGNLFVDLKSLSLTADITPRQHEISSISDVVIARDRMGSGYLSLYKPLMLSLPSNDDLKSLLTPFSTRLTNRYLVIRTIQCPPHPSQPDLNITTSLYSVAKPFVWHQNESAGFVSEERSGDELGSETKGDQVRVNDIDEVKS</sequence>
<gene>
    <name evidence="3" type="ORF">SCLCIDRAFT_21545</name>
</gene>
<dbReference type="AlphaFoldDB" id="A0A0C3E1T7"/>
<evidence type="ECO:0000313" key="4">
    <source>
        <dbReference type="Proteomes" id="UP000053989"/>
    </source>
</evidence>
<protein>
    <recommendedName>
        <fullName evidence="2">Heterokaryon incompatibility domain-containing protein</fullName>
    </recommendedName>
</protein>
<dbReference type="PANTHER" id="PTHR10622">
    <property type="entry name" value="HET DOMAIN-CONTAINING PROTEIN"/>
    <property type="match status" value="1"/>
</dbReference>
<dbReference type="Proteomes" id="UP000053989">
    <property type="component" value="Unassembled WGS sequence"/>
</dbReference>
<dbReference type="PANTHER" id="PTHR10622:SF10">
    <property type="entry name" value="HET DOMAIN-CONTAINING PROTEIN"/>
    <property type="match status" value="1"/>
</dbReference>